<keyword evidence="2" id="KW-0732">Signal</keyword>
<feature type="domain" description="EGF-like" evidence="6">
    <location>
        <begin position="160"/>
        <end position="202"/>
    </location>
</feature>
<gene>
    <name evidence="7" type="ORF">ElyMa_004410100</name>
</gene>
<feature type="domain" description="EGF-like" evidence="6">
    <location>
        <begin position="120"/>
        <end position="158"/>
    </location>
</feature>
<dbReference type="PANTHER" id="PTHR24049">
    <property type="entry name" value="CRUMBS FAMILY MEMBER"/>
    <property type="match status" value="1"/>
</dbReference>
<dbReference type="Gene3D" id="2.10.25.10">
    <property type="entry name" value="Laminin"/>
    <property type="match status" value="5"/>
</dbReference>
<dbReference type="PROSITE" id="PS01186">
    <property type="entry name" value="EGF_2"/>
    <property type="match status" value="3"/>
</dbReference>
<dbReference type="PANTHER" id="PTHR24049:SF22">
    <property type="entry name" value="DROSOPHILA CRUMBS HOMOLOG"/>
    <property type="match status" value="1"/>
</dbReference>
<protein>
    <submittedName>
        <fullName evidence="7">Delta-like protein 1</fullName>
    </submittedName>
</protein>
<dbReference type="Pfam" id="PF00008">
    <property type="entry name" value="EGF"/>
    <property type="match status" value="3"/>
</dbReference>
<evidence type="ECO:0000256" key="2">
    <source>
        <dbReference type="ARBA" id="ARBA00022729"/>
    </source>
</evidence>
<dbReference type="Pfam" id="PF12661">
    <property type="entry name" value="hEGF"/>
    <property type="match status" value="1"/>
</dbReference>
<proteinExistence type="predicted"/>
<dbReference type="GO" id="GO:0007157">
    <property type="term" value="P:heterophilic cell-cell adhesion via plasma membrane cell adhesion molecules"/>
    <property type="evidence" value="ECO:0007669"/>
    <property type="project" value="TreeGrafter"/>
</dbReference>
<sequence>MFMTPEDPCPNIKCLHGGKCEAGDRGQAVCHCEVGYTGHFCEIALDCDGFTCYNGGKCKIEDNHRRCECPDRTTGDKCEKRLQCHGDGMAPCKNGGKCVSAEDGFKCVCPLGRKGIFCEELRPCSDHVVCENGGACDDAKGKGAKCACVDGFTGPRCEVKEDDCGGCENGGVCELPPLLPADSPDSAKVCACPKGFIGKRCQTETACTTPCPENAGASGERYHTFVYPDLENRDHVYLCRKGRLSHIKYCEEGWYNPFAMECYKKEPLREALQTAGEALYPTTMT</sequence>
<feature type="disulfide bond" evidence="5">
    <location>
        <begin position="192"/>
        <end position="201"/>
    </location>
</feature>
<feature type="disulfide bond" evidence="5">
    <location>
        <begin position="69"/>
        <end position="78"/>
    </location>
</feature>
<keyword evidence="3" id="KW-0677">Repeat</keyword>
<dbReference type="CDD" id="cd00054">
    <property type="entry name" value="EGF_CA"/>
    <property type="match status" value="1"/>
</dbReference>
<dbReference type="Proteomes" id="UP000762676">
    <property type="component" value="Unassembled WGS sequence"/>
</dbReference>
<comment type="caution">
    <text evidence="7">The sequence shown here is derived from an EMBL/GenBank/DDBJ whole genome shotgun (WGS) entry which is preliminary data.</text>
</comment>
<dbReference type="SMART" id="SM00181">
    <property type="entry name" value="EGF"/>
    <property type="match status" value="5"/>
</dbReference>
<name>A0AAV4H913_9GAST</name>
<evidence type="ECO:0000256" key="5">
    <source>
        <dbReference type="PROSITE-ProRule" id="PRU00076"/>
    </source>
</evidence>
<feature type="disulfide bond" evidence="5">
    <location>
        <begin position="109"/>
        <end position="118"/>
    </location>
</feature>
<feature type="domain" description="EGF-like" evidence="6">
    <location>
        <begin position="43"/>
        <end position="79"/>
    </location>
</feature>
<dbReference type="InterPro" id="IPR001881">
    <property type="entry name" value="EGF-like_Ca-bd_dom"/>
</dbReference>
<feature type="disulfide bond" evidence="5">
    <location>
        <begin position="148"/>
        <end position="157"/>
    </location>
</feature>
<feature type="domain" description="EGF-like" evidence="6">
    <location>
        <begin position="80"/>
        <end position="119"/>
    </location>
</feature>
<evidence type="ECO:0000256" key="3">
    <source>
        <dbReference type="ARBA" id="ARBA00022737"/>
    </source>
</evidence>
<dbReference type="AlphaFoldDB" id="A0AAV4H913"/>
<dbReference type="GO" id="GO:0045197">
    <property type="term" value="P:establishment or maintenance of epithelial cell apical/basal polarity"/>
    <property type="evidence" value="ECO:0007669"/>
    <property type="project" value="TreeGrafter"/>
</dbReference>
<organism evidence="7 8">
    <name type="scientific">Elysia marginata</name>
    <dbReference type="NCBI Taxonomy" id="1093978"/>
    <lineage>
        <taxon>Eukaryota</taxon>
        <taxon>Metazoa</taxon>
        <taxon>Spiralia</taxon>
        <taxon>Lophotrochozoa</taxon>
        <taxon>Mollusca</taxon>
        <taxon>Gastropoda</taxon>
        <taxon>Heterobranchia</taxon>
        <taxon>Euthyneura</taxon>
        <taxon>Panpulmonata</taxon>
        <taxon>Sacoglossa</taxon>
        <taxon>Placobranchoidea</taxon>
        <taxon>Plakobranchidae</taxon>
        <taxon>Elysia</taxon>
    </lineage>
</organism>
<dbReference type="InterPro" id="IPR013032">
    <property type="entry name" value="EGF-like_CS"/>
</dbReference>
<dbReference type="SMART" id="SM00179">
    <property type="entry name" value="EGF_CA"/>
    <property type="match status" value="4"/>
</dbReference>
<feature type="domain" description="EGF-like" evidence="6">
    <location>
        <begin position="5"/>
        <end position="42"/>
    </location>
</feature>
<comment type="caution">
    <text evidence="5">Lacks conserved residue(s) required for the propagation of feature annotation.</text>
</comment>
<dbReference type="EMBL" id="BMAT01008896">
    <property type="protein sequence ID" value="GFR94692.1"/>
    <property type="molecule type" value="Genomic_DNA"/>
</dbReference>
<evidence type="ECO:0000313" key="7">
    <source>
        <dbReference type="EMBL" id="GFR94692.1"/>
    </source>
</evidence>
<dbReference type="GO" id="GO:0005886">
    <property type="term" value="C:plasma membrane"/>
    <property type="evidence" value="ECO:0007669"/>
    <property type="project" value="TreeGrafter"/>
</dbReference>
<dbReference type="InterPro" id="IPR000742">
    <property type="entry name" value="EGF"/>
</dbReference>
<dbReference type="PROSITE" id="PS50026">
    <property type="entry name" value="EGF_3"/>
    <property type="match status" value="5"/>
</dbReference>
<keyword evidence="1 5" id="KW-0245">EGF-like domain</keyword>
<reference evidence="7 8" key="1">
    <citation type="journal article" date="2021" name="Elife">
        <title>Chloroplast acquisition without the gene transfer in kleptoplastic sea slugs, Plakobranchus ocellatus.</title>
        <authorList>
            <person name="Maeda T."/>
            <person name="Takahashi S."/>
            <person name="Yoshida T."/>
            <person name="Shimamura S."/>
            <person name="Takaki Y."/>
            <person name="Nagai Y."/>
            <person name="Toyoda A."/>
            <person name="Suzuki Y."/>
            <person name="Arimoto A."/>
            <person name="Ishii H."/>
            <person name="Satoh N."/>
            <person name="Nishiyama T."/>
            <person name="Hasebe M."/>
            <person name="Maruyama T."/>
            <person name="Minagawa J."/>
            <person name="Obokata J."/>
            <person name="Shigenobu S."/>
        </authorList>
    </citation>
    <scope>NUCLEOTIDE SEQUENCE [LARGE SCALE GENOMIC DNA]</scope>
</reference>
<evidence type="ECO:0000256" key="1">
    <source>
        <dbReference type="ARBA" id="ARBA00022536"/>
    </source>
</evidence>
<dbReference type="SUPFAM" id="SSF57196">
    <property type="entry name" value="EGF/Laminin"/>
    <property type="match status" value="5"/>
</dbReference>
<dbReference type="GO" id="GO:0032991">
    <property type="term" value="C:protein-containing complex"/>
    <property type="evidence" value="ECO:0007669"/>
    <property type="project" value="TreeGrafter"/>
</dbReference>
<dbReference type="InterPro" id="IPR051022">
    <property type="entry name" value="Notch_Cell-Fate_Det"/>
</dbReference>
<accession>A0AAV4H913</accession>
<evidence type="ECO:0000256" key="4">
    <source>
        <dbReference type="ARBA" id="ARBA00023157"/>
    </source>
</evidence>
<dbReference type="PROSITE" id="PS00022">
    <property type="entry name" value="EGF_1"/>
    <property type="match status" value="5"/>
</dbReference>
<evidence type="ECO:0000259" key="6">
    <source>
        <dbReference type="PROSITE" id="PS50026"/>
    </source>
</evidence>
<feature type="disulfide bond" evidence="5">
    <location>
        <begin position="32"/>
        <end position="41"/>
    </location>
</feature>
<keyword evidence="4 5" id="KW-1015">Disulfide bond</keyword>
<dbReference type="GO" id="GO:0005509">
    <property type="term" value="F:calcium ion binding"/>
    <property type="evidence" value="ECO:0007669"/>
    <property type="project" value="InterPro"/>
</dbReference>
<evidence type="ECO:0000313" key="8">
    <source>
        <dbReference type="Proteomes" id="UP000762676"/>
    </source>
</evidence>
<keyword evidence="8" id="KW-1185">Reference proteome</keyword>